<dbReference type="InterPro" id="IPR018723">
    <property type="entry name" value="DUF2254_membrane"/>
</dbReference>
<evidence type="ECO:0000256" key="1">
    <source>
        <dbReference type="SAM" id="Phobius"/>
    </source>
</evidence>
<sequence length="411" mass="44626">MPLALLKRYYRKLWLRVLCYALLSLLVAAIEPVLERWIDLDFAPDVAPEGVMTVLTILASSMLAVSTFSLNVMVSAHRAAAASATPRIHRLLLDDTTTQTVLAVFIGAFVYALTTIILIQAGLYADTSAFITMAVTVLVVVMVIAAMLRWIDHLSHLGSMDHNMRNVFDLTRDGLTRFARRPALGAALLREDTVLPDQMTPLTAPASGYLQLIDVEGLNTCLEDISEGSFLYVSLFPGQTVLRGQPLAQLSGSASEAELTQLARHFVIGDIRTYEQDPDFGLTVLSEMSSRALSPGVNDPGTAIEAVTRLEMLLWDYGHATGDPDTATAPRVFVKAPTPAHILQSAFAATARDGAGQIEVARHLREALSRLASLPDASLAAAARDLDELVLAYCDKALPLEAERQSLRRAF</sequence>
<keyword evidence="1" id="KW-1133">Transmembrane helix</keyword>
<comment type="caution">
    <text evidence="2">The sequence shown here is derived from an EMBL/GenBank/DDBJ whole genome shotgun (WGS) entry which is preliminary data.</text>
</comment>
<feature type="transmembrane region" description="Helical" evidence="1">
    <location>
        <begin position="129"/>
        <end position="151"/>
    </location>
</feature>
<evidence type="ECO:0008006" key="4">
    <source>
        <dbReference type="Google" id="ProtNLM"/>
    </source>
</evidence>
<dbReference type="eggNOG" id="COG4325">
    <property type="taxonomic scope" value="Bacteria"/>
</dbReference>
<evidence type="ECO:0000313" key="3">
    <source>
        <dbReference type="Proteomes" id="UP000005954"/>
    </source>
</evidence>
<protein>
    <recommendedName>
        <fullName evidence="4">DUF2254 domain-containing protein</fullName>
    </recommendedName>
</protein>
<organism evidence="2 3">
    <name type="scientific">Roseovarius nubinhibens (strain ATCC BAA-591 / DSM 15170 / ISM)</name>
    <dbReference type="NCBI Taxonomy" id="89187"/>
    <lineage>
        <taxon>Bacteria</taxon>
        <taxon>Pseudomonadati</taxon>
        <taxon>Pseudomonadota</taxon>
        <taxon>Alphaproteobacteria</taxon>
        <taxon>Rhodobacterales</taxon>
        <taxon>Roseobacteraceae</taxon>
        <taxon>Roseovarius</taxon>
    </lineage>
</organism>
<reference evidence="2 3" key="1">
    <citation type="submission" date="2005-12" db="EMBL/GenBank/DDBJ databases">
        <authorList>
            <person name="Moran M.A."/>
            <person name="Ferriera S."/>
            <person name="Johnson J."/>
            <person name="Kravitz S."/>
            <person name="Halpern A."/>
            <person name="Remington K."/>
            <person name="Beeson K."/>
            <person name="Tran B."/>
            <person name="Rogers Y.-H."/>
            <person name="Friedman R."/>
            <person name="Venter J.C."/>
        </authorList>
    </citation>
    <scope>NUCLEOTIDE SEQUENCE [LARGE SCALE GENOMIC DNA]</scope>
    <source>
        <strain evidence="3">ATCC BAA-591 / DSM 15170 / ISM</strain>
    </source>
</reference>
<dbReference type="AlphaFoldDB" id="A3SN26"/>
<dbReference type="EMBL" id="AALY01000002">
    <property type="protein sequence ID" value="EAP75866.1"/>
    <property type="molecule type" value="Genomic_DNA"/>
</dbReference>
<keyword evidence="1" id="KW-0472">Membrane</keyword>
<evidence type="ECO:0000313" key="2">
    <source>
        <dbReference type="EMBL" id="EAP75866.1"/>
    </source>
</evidence>
<dbReference type="Pfam" id="PF10011">
    <property type="entry name" value="DUF2254"/>
    <property type="match status" value="1"/>
</dbReference>
<feature type="transmembrane region" description="Helical" evidence="1">
    <location>
        <begin position="101"/>
        <end position="123"/>
    </location>
</feature>
<gene>
    <name evidence="2" type="ORF">ISM_13410</name>
</gene>
<dbReference type="HOGENOM" id="CLU_032303_0_0_5"/>
<proteinExistence type="predicted"/>
<keyword evidence="3" id="KW-1185">Reference proteome</keyword>
<keyword evidence="1" id="KW-0812">Transmembrane</keyword>
<dbReference type="Proteomes" id="UP000005954">
    <property type="component" value="Unassembled WGS sequence"/>
</dbReference>
<dbReference type="STRING" id="89187.ISM_13410"/>
<feature type="transmembrane region" description="Helical" evidence="1">
    <location>
        <begin position="13"/>
        <end position="34"/>
    </location>
</feature>
<feature type="transmembrane region" description="Helical" evidence="1">
    <location>
        <begin position="54"/>
        <end position="80"/>
    </location>
</feature>
<name>A3SN26_ROSNI</name>
<accession>A3SN26</accession>